<proteinExistence type="predicted"/>
<evidence type="ECO:0000313" key="1">
    <source>
        <dbReference type="EMBL" id="NHB88200.1"/>
    </source>
</evidence>
<dbReference type="EMBL" id="PUJU01000019">
    <property type="protein sequence ID" value="NHB88200.1"/>
    <property type="molecule type" value="Genomic_DNA"/>
</dbReference>
<keyword evidence="2" id="KW-1185">Reference proteome</keyword>
<evidence type="ECO:0000313" key="2">
    <source>
        <dbReference type="Proteomes" id="UP000697802"/>
    </source>
</evidence>
<reference evidence="1 2" key="1">
    <citation type="submission" date="2018-02" db="EMBL/GenBank/DDBJ databases">
        <authorList>
            <person name="Machado R.A."/>
        </authorList>
    </citation>
    <scope>NUCLEOTIDE SEQUENCE [LARGE SCALE GENOMIC DNA]</scope>
    <source>
        <strain evidence="1 2">T327</strain>
    </source>
</reference>
<accession>A0ABX0GII9</accession>
<dbReference type="Proteomes" id="UP000697802">
    <property type="component" value="Unassembled WGS sequence"/>
</dbReference>
<comment type="caution">
    <text evidence="1">The sequence shown here is derived from an EMBL/GenBank/DDBJ whole genome shotgun (WGS) entry which is preliminary data.</text>
</comment>
<protein>
    <recommendedName>
        <fullName evidence="3">Fimbrial protein</fullName>
    </recommendedName>
</protein>
<dbReference type="SUPFAM" id="SSF49401">
    <property type="entry name" value="Bacterial adhesins"/>
    <property type="match status" value="1"/>
</dbReference>
<organism evidence="1 2">
    <name type="scientific">Photorhabdus tasmaniensis</name>
    <dbReference type="NCBI Taxonomy" id="1004159"/>
    <lineage>
        <taxon>Bacteria</taxon>
        <taxon>Pseudomonadati</taxon>
        <taxon>Pseudomonadota</taxon>
        <taxon>Gammaproteobacteria</taxon>
        <taxon>Enterobacterales</taxon>
        <taxon>Morganellaceae</taxon>
        <taxon>Photorhabdus</taxon>
    </lineage>
</organism>
<name>A0ABX0GII9_9GAMM</name>
<sequence length="227" mass="25390">MKMNNKKFMSSCFIGYRNRTKYLLLVMMMVGLSVNLVLPVQAAIDPRDPQDKTAHYTLNGFLLPPTCVLSVNGVSDGNYPINYEKPYRASQFKDGASLEETRRTLTFTLSGCNQAPLKGDGSQIRKQPTLLVWGDRDPDSNDSYLFWAWGATDSKWIGVRLSKEGGANSGLVKAQSLLDPVRFDFEPNRDKNDGQTMTFSVVLAGDKGHRAVGGYLDIKIHFEFEYS</sequence>
<evidence type="ECO:0008006" key="3">
    <source>
        <dbReference type="Google" id="ProtNLM"/>
    </source>
</evidence>
<dbReference type="InterPro" id="IPR008966">
    <property type="entry name" value="Adhesion_dom_sf"/>
</dbReference>
<gene>
    <name evidence="1" type="ORF">C5471_10955</name>
</gene>